<dbReference type="EMBL" id="OV170224">
    <property type="protein sequence ID" value="CAH0723769.1"/>
    <property type="molecule type" value="Genomic_DNA"/>
</dbReference>
<dbReference type="AlphaFoldDB" id="A0A8J9URT7"/>
<keyword evidence="3" id="KW-1185">Reference proteome</keyword>
<accession>A0A8J9URT7</accession>
<gene>
    <name evidence="2" type="ORF">BINO364_LOCUS9548</name>
</gene>
<organism evidence="2 3">
    <name type="scientific">Brenthis ino</name>
    <name type="common">lesser marbled fritillary</name>
    <dbReference type="NCBI Taxonomy" id="405034"/>
    <lineage>
        <taxon>Eukaryota</taxon>
        <taxon>Metazoa</taxon>
        <taxon>Ecdysozoa</taxon>
        <taxon>Arthropoda</taxon>
        <taxon>Hexapoda</taxon>
        <taxon>Insecta</taxon>
        <taxon>Pterygota</taxon>
        <taxon>Neoptera</taxon>
        <taxon>Endopterygota</taxon>
        <taxon>Lepidoptera</taxon>
        <taxon>Glossata</taxon>
        <taxon>Ditrysia</taxon>
        <taxon>Papilionoidea</taxon>
        <taxon>Nymphalidae</taxon>
        <taxon>Heliconiinae</taxon>
        <taxon>Argynnini</taxon>
        <taxon>Brenthis</taxon>
    </lineage>
</organism>
<proteinExistence type="predicted"/>
<evidence type="ECO:0000256" key="1">
    <source>
        <dbReference type="SAM" id="MobiDB-lite"/>
    </source>
</evidence>
<name>A0A8J9URT7_9NEOP</name>
<reference evidence="2" key="1">
    <citation type="submission" date="2021-12" db="EMBL/GenBank/DDBJ databases">
        <authorList>
            <person name="Martin H S."/>
        </authorList>
    </citation>
    <scope>NUCLEOTIDE SEQUENCE</scope>
</reference>
<protein>
    <submittedName>
        <fullName evidence="2">Uncharacterized protein</fullName>
    </submittedName>
</protein>
<feature type="non-terminal residue" evidence="2">
    <location>
        <position position="121"/>
    </location>
</feature>
<evidence type="ECO:0000313" key="2">
    <source>
        <dbReference type="EMBL" id="CAH0723769.1"/>
    </source>
</evidence>
<feature type="region of interest" description="Disordered" evidence="1">
    <location>
        <begin position="84"/>
        <end position="105"/>
    </location>
</feature>
<sequence length="121" mass="13466">MARSYYRLINNYGTKAKVFKVLFIHLDNLKPVNEAGGDQQNIVYRPGIVGGPSGHIVGLPQAMIKPISDSSRNKNRNIKHNHVHASATHDHAQTNSHIQKPNRGRKLNSNGILSSFLDLLH</sequence>
<dbReference type="OrthoDB" id="443318at2759"/>
<evidence type="ECO:0000313" key="3">
    <source>
        <dbReference type="Proteomes" id="UP000838878"/>
    </source>
</evidence>
<dbReference type="Proteomes" id="UP000838878">
    <property type="component" value="Chromosome 4"/>
</dbReference>